<dbReference type="GO" id="GO:0043093">
    <property type="term" value="P:FtsZ-dependent cytokinesis"/>
    <property type="evidence" value="ECO:0007669"/>
    <property type="project" value="UniProtKB-UniRule"/>
</dbReference>
<evidence type="ECO:0000256" key="2">
    <source>
        <dbReference type="ARBA" id="ARBA00023210"/>
    </source>
</evidence>
<dbReference type="PANTHER" id="PTHR35798">
    <property type="entry name" value="CELL DIVISION PROTEIN SEPF"/>
    <property type="match status" value="1"/>
</dbReference>
<proteinExistence type="inferred from homology"/>
<keyword evidence="2 5" id="KW-0717">Septation</keyword>
<accession>A0A060JCV4</accession>
<reference evidence="6 7" key="1">
    <citation type="journal article" date="2014" name="Int. J. Syst. Evol. Microbiol.">
        <title>Rhodoluna lacicola gen. nov., sp. nov., a planktonic freshwater bacterium with stream-lined genome.</title>
        <authorList>
            <person name="Hahn M."/>
            <person name="Schmidt J."/>
            <person name="Taipale S.J."/>
            <person name="Doolittle W.F."/>
            <person name="Koll U."/>
        </authorList>
    </citation>
    <scope>NUCLEOTIDE SEQUENCE [LARGE SCALE GENOMIC DNA]</scope>
    <source>
        <strain evidence="6 7">MWH-Ta8</strain>
    </source>
</reference>
<comment type="function">
    <text evidence="4 5">Cell division protein that is part of the divisome complex and is recruited early to the Z-ring. Probably stimulates Z-ring formation, perhaps through the cross-linking of FtsZ protofilaments. Its function overlaps with FtsA.</text>
</comment>
<gene>
    <name evidence="5" type="primary">sepF</name>
    <name evidence="6" type="ORF">Rhola_00008540</name>
</gene>
<dbReference type="GO" id="GO:0000917">
    <property type="term" value="P:division septum assembly"/>
    <property type="evidence" value="ECO:0007669"/>
    <property type="project" value="UniProtKB-KW"/>
</dbReference>
<dbReference type="STRING" id="529884.Rhola_00008540"/>
<comment type="subcellular location">
    <subcellularLocation>
        <location evidence="5">Cytoplasm</location>
    </subcellularLocation>
    <text evidence="5">Localizes to the division site, in a FtsZ-dependent manner.</text>
</comment>
<dbReference type="Pfam" id="PF04472">
    <property type="entry name" value="SepF"/>
    <property type="match status" value="1"/>
</dbReference>
<dbReference type="AlphaFoldDB" id="A0A060JCV4"/>
<dbReference type="OrthoDB" id="3731101at2"/>
<evidence type="ECO:0000256" key="3">
    <source>
        <dbReference type="ARBA" id="ARBA00023306"/>
    </source>
</evidence>
<dbReference type="EMBL" id="CP007490">
    <property type="protein sequence ID" value="AIC47656.1"/>
    <property type="molecule type" value="Genomic_DNA"/>
</dbReference>
<organism evidence="6 7">
    <name type="scientific">Rhodoluna lacicola</name>
    <dbReference type="NCBI Taxonomy" id="529884"/>
    <lineage>
        <taxon>Bacteria</taxon>
        <taxon>Bacillati</taxon>
        <taxon>Actinomycetota</taxon>
        <taxon>Actinomycetes</taxon>
        <taxon>Micrococcales</taxon>
        <taxon>Microbacteriaceae</taxon>
        <taxon>Luna cluster</taxon>
        <taxon>Luna-1 subcluster</taxon>
        <taxon>Rhodoluna</taxon>
    </lineage>
</organism>
<evidence type="ECO:0000313" key="6">
    <source>
        <dbReference type="EMBL" id="AIC47656.1"/>
    </source>
</evidence>
<evidence type="ECO:0000313" key="7">
    <source>
        <dbReference type="Proteomes" id="UP000067708"/>
    </source>
</evidence>
<dbReference type="PANTHER" id="PTHR35798:SF1">
    <property type="entry name" value="CELL DIVISION PROTEIN SEPF"/>
    <property type="match status" value="1"/>
</dbReference>
<keyword evidence="3 5" id="KW-0131">Cell cycle</keyword>
<comment type="similarity">
    <text evidence="5">Belongs to the SepF family.</text>
</comment>
<dbReference type="RefSeq" id="WP_038502569.1">
    <property type="nucleotide sequence ID" value="NZ_AP026911.1"/>
</dbReference>
<dbReference type="InterPro" id="IPR023052">
    <property type="entry name" value="Cell_div_SepF"/>
</dbReference>
<keyword evidence="5" id="KW-0963">Cytoplasm</keyword>
<dbReference type="HAMAP" id="MF_01197">
    <property type="entry name" value="SepF"/>
    <property type="match status" value="1"/>
</dbReference>
<dbReference type="Proteomes" id="UP000067708">
    <property type="component" value="Chromosome"/>
</dbReference>
<evidence type="ECO:0000256" key="1">
    <source>
        <dbReference type="ARBA" id="ARBA00022618"/>
    </source>
</evidence>
<dbReference type="HOGENOM" id="CLU_078499_0_2_11"/>
<comment type="subunit">
    <text evidence="5">Homodimer. Interacts with FtsZ.</text>
</comment>
<dbReference type="PATRIC" id="fig|529884.3.peg.816"/>
<dbReference type="eggNOG" id="COG1799">
    <property type="taxonomic scope" value="Bacteria"/>
</dbReference>
<evidence type="ECO:0000256" key="4">
    <source>
        <dbReference type="ARBA" id="ARBA00044936"/>
    </source>
</evidence>
<keyword evidence="7" id="KW-1185">Reference proteome</keyword>
<dbReference type="GO" id="GO:0005737">
    <property type="term" value="C:cytoplasm"/>
    <property type="evidence" value="ECO:0007669"/>
    <property type="project" value="UniProtKB-SubCell"/>
</dbReference>
<sequence>MAGLISQVSGWLGLADESEALPPRPVAASASEARPVARVATMRPRRGVSEVNEIYTIEPRSYSEAPEVAANYRLGIPVIVNMGEMSELDSRRMLDFMLGLKEGLEGHLKRVTPKVFLLSPSHVAVNNEDDETEPTDDLLVRP</sequence>
<keyword evidence="1 5" id="KW-0132">Cell division</keyword>
<protein>
    <recommendedName>
        <fullName evidence="5">Cell division protein SepF</fullName>
    </recommendedName>
</protein>
<evidence type="ECO:0000256" key="5">
    <source>
        <dbReference type="HAMAP-Rule" id="MF_01197"/>
    </source>
</evidence>
<dbReference type="KEGG" id="rla:Rhola_00008540"/>
<dbReference type="InterPro" id="IPR007561">
    <property type="entry name" value="Cell_div_SepF/SepF-rel"/>
</dbReference>
<dbReference type="Gene3D" id="3.30.110.150">
    <property type="entry name" value="SepF-like protein"/>
    <property type="match status" value="1"/>
</dbReference>
<dbReference type="InterPro" id="IPR038594">
    <property type="entry name" value="SepF-like_sf"/>
</dbReference>
<name>A0A060JCV4_9MICO</name>